<dbReference type="GO" id="GO:0009055">
    <property type="term" value="F:electron transfer activity"/>
    <property type="evidence" value="ECO:0007669"/>
    <property type="project" value="InterPro"/>
</dbReference>
<dbReference type="InterPro" id="IPR009056">
    <property type="entry name" value="Cyt_c-like_dom"/>
</dbReference>
<keyword evidence="4 9" id="KW-0479">Metal-binding</keyword>
<dbReference type="Gene3D" id="1.10.760.10">
    <property type="entry name" value="Cytochrome c-like domain"/>
    <property type="match status" value="2"/>
</dbReference>
<name>A0A1H2F3S9_9PSED</name>
<feature type="chain" id="PRO_5009273588" evidence="10">
    <location>
        <begin position="20"/>
        <end position="206"/>
    </location>
</feature>
<feature type="binding site" description="axial binding residue" evidence="9">
    <location>
        <position position="81"/>
    </location>
    <ligand>
        <name>heme c</name>
        <dbReference type="ChEBI" id="CHEBI:61717"/>
        <label>1</label>
    </ligand>
    <ligandPart>
        <name>Fe</name>
        <dbReference type="ChEBI" id="CHEBI:18248"/>
    </ligandPart>
</feature>
<dbReference type="AlphaFoldDB" id="A0A1H2F3S9"/>
<dbReference type="InterPro" id="IPR050597">
    <property type="entry name" value="Cytochrome_c_Oxidase_Subunit"/>
</dbReference>
<accession>A0A1H2F3S9</accession>
<evidence type="ECO:0000256" key="4">
    <source>
        <dbReference type="ARBA" id="ARBA00022723"/>
    </source>
</evidence>
<evidence type="ECO:0000256" key="5">
    <source>
        <dbReference type="ARBA" id="ARBA00022764"/>
    </source>
</evidence>
<feature type="binding site" description="axial binding residue" evidence="9">
    <location>
        <position position="34"/>
    </location>
    <ligand>
        <name>heme c</name>
        <dbReference type="ChEBI" id="CHEBI:61717"/>
        <label>1</label>
    </ligand>
    <ligandPart>
        <name>Fe</name>
        <dbReference type="ChEBI" id="CHEBI:18248"/>
    </ligandPart>
</feature>
<feature type="binding site" description="covalent" evidence="8">
    <location>
        <position position="130"/>
    </location>
    <ligand>
        <name>heme c</name>
        <dbReference type="ChEBI" id="CHEBI:61717"/>
        <label>2</label>
    </ligand>
</feature>
<evidence type="ECO:0000256" key="10">
    <source>
        <dbReference type="SAM" id="SignalP"/>
    </source>
</evidence>
<evidence type="ECO:0000256" key="3">
    <source>
        <dbReference type="ARBA" id="ARBA00022617"/>
    </source>
</evidence>
<feature type="binding site" description="covalent" evidence="8">
    <location>
        <position position="30"/>
    </location>
    <ligand>
        <name>heme c</name>
        <dbReference type="ChEBI" id="CHEBI:61717"/>
        <label>1</label>
    </ligand>
</feature>
<dbReference type="Proteomes" id="UP000243232">
    <property type="component" value="Chromosome I"/>
</dbReference>
<evidence type="ECO:0000313" key="13">
    <source>
        <dbReference type="Proteomes" id="UP000243232"/>
    </source>
</evidence>
<keyword evidence="6" id="KW-0249">Electron transport</keyword>
<keyword evidence="7 9" id="KW-0408">Iron</keyword>
<feature type="signal peptide" evidence="10">
    <location>
        <begin position="1"/>
        <end position="19"/>
    </location>
</feature>
<dbReference type="EMBL" id="LT629785">
    <property type="protein sequence ID" value="SDU02001.1"/>
    <property type="molecule type" value="Genomic_DNA"/>
</dbReference>
<dbReference type="SUPFAM" id="SSF46626">
    <property type="entry name" value="Cytochrome c"/>
    <property type="match status" value="2"/>
</dbReference>
<feature type="binding site" description="covalent" evidence="8">
    <location>
        <position position="33"/>
    </location>
    <ligand>
        <name>heme c</name>
        <dbReference type="ChEBI" id="CHEBI:61717"/>
        <label>1</label>
    </ligand>
</feature>
<keyword evidence="2" id="KW-0813">Transport</keyword>
<dbReference type="PANTHER" id="PTHR33751:SF9">
    <property type="entry name" value="CYTOCHROME C4"/>
    <property type="match status" value="1"/>
</dbReference>
<evidence type="ECO:0000256" key="1">
    <source>
        <dbReference type="ARBA" id="ARBA00004418"/>
    </source>
</evidence>
<dbReference type="Pfam" id="PF00034">
    <property type="entry name" value="Cytochrom_C"/>
    <property type="match status" value="2"/>
</dbReference>
<feature type="binding site" description="axial binding residue" evidence="9">
    <location>
        <position position="131"/>
    </location>
    <ligand>
        <name>heme c</name>
        <dbReference type="ChEBI" id="CHEBI:61717"/>
        <label>2</label>
    </ligand>
    <ligandPart>
        <name>Fe</name>
        <dbReference type="ChEBI" id="CHEBI:18248"/>
    </ligandPart>
</feature>
<dbReference type="OrthoDB" id="9773456at2"/>
<feature type="domain" description="Cytochrome c" evidence="11">
    <location>
        <begin position="17"/>
        <end position="104"/>
    </location>
</feature>
<keyword evidence="10" id="KW-0732">Signal</keyword>
<feature type="binding site" description="axial binding residue" evidence="9">
    <location>
        <position position="179"/>
    </location>
    <ligand>
        <name>heme c</name>
        <dbReference type="ChEBI" id="CHEBI:61717"/>
        <label>2</label>
    </ligand>
    <ligandPart>
        <name>Fe</name>
        <dbReference type="ChEBI" id="CHEBI:18248"/>
    </ligandPart>
</feature>
<keyword evidence="3 8" id="KW-0349">Heme</keyword>
<dbReference type="InterPro" id="IPR024167">
    <property type="entry name" value="Cytochrome_c4-like"/>
</dbReference>
<sequence length="206" mass="21927">MNKLIILAVLLPLALTARAQQPDAALLASCAACHGAQGLGDQALGAPRLAGQGEQYLTRQLQNFRAGRRGYAEQDQPGQQMRSMAASLSDTQIAGLAGYYAALQLARQPVPASAASQSGAALYADACAACHGQFAQGYPQQQTPDLRILGGWYIDQQLQAFVQGWRGADAHADIRAKWMRTVATQINDEQQRQAVVAYIETLGSGS</sequence>
<dbReference type="GO" id="GO:0005506">
    <property type="term" value="F:iron ion binding"/>
    <property type="evidence" value="ECO:0007669"/>
    <property type="project" value="InterPro"/>
</dbReference>
<evidence type="ECO:0000256" key="9">
    <source>
        <dbReference type="PIRSR" id="PIRSR000005-2"/>
    </source>
</evidence>
<comment type="PTM">
    <text evidence="8">Binds 2 heme c groups covalently per subunit.</text>
</comment>
<evidence type="ECO:0000256" key="2">
    <source>
        <dbReference type="ARBA" id="ARBA00022448"/>
    </source>
</evidence>
<dbReference type="GO" id="GO:0020037">
    <property type="term" value="F:heme binding"/>
    <property type="evidence" value="ECO:0007669"/>
    <property type="project" value="InterPro"/>
</dbReference>
<dbReference type="PROSITE" id="PS51007">
    <property type="entry name" value="CYTC"/>
    <property type="match status" value="2"/>
</dbReference>
<gene>
    <name evidence="12" type="ORF">SAMN05216296_1298</name>
</gene>
<evidence type="ECO:0000256" key="8">
    <source>
        <dbReference type="PIRSR" id="PIRSR000005-1"/>
    </source>
</evidence>
<keyword evidence="13" id="KW-1185">Reference proteome</keyword>
<dbReference type="InterPro" id="IPR036909">
    <property type="entry name" value="Cyt_c-like_dom_sf"/>
</dbReference>
<evidence type="ECO:0000259" key="11">
    <source>
        <dbReference type="PROSITE" id="PS51007"/>
    </source>
</evidence>
<keyword evidence="5" id="KW-0574">Periplasm</keyword>
<dbReference type="GO" id="GO:0042597">
    <property type="term" value="C:periplasmic space"/>
    <property type="evidence" value="ECO:0007669"/>
    <property type="project" value="UniProtKB-SubCell"/>
</dbReference>
<proteinExistence type="predicted"/>
<dbReference type="PANTHER" id="PTHR33751">
    <property type="entry name" value="CBB3-TYPE CYTOCHROME C OXIDASE SUBUNIT FIXP"/>
    <property type="match status" value="1"/>
</dbReference>
<evidence type="ECO:0000256" key="6">
    <source>
        <dbReference type="ARBA" id="ARBA00022982"/>
    </source>
</evidence>
<evidence type="ECO:0000313" key="12">
    <source>
        <dbReference type="EMBL" id="SDU02001.1"/>
    </source>
</evidence>
<dbReference type="STRING" id="364197.SAMN05216296_1298"/>
<reference evidence="13" key="1">
    <citation type="submission" date="2016-10" db="EMBL/GenBank/DDBJ databases">
        <authorList>
            <person name="Varghese N."/>
            <person name="Submissions S."/>
        </authorList>
    </citation>
    <scope>NUCLEOTIDE SEQUENCE [LARGE SCALE GENOMIC DNA]</scope>
    <source>
        <strain evidence="13">DSM 17875</strain>
    </source>
</reference>
<protein>
    <submittedName>
        <fullName evidence="12">Cytochrome c553</fullName>
    </submittedName>
</protein>
<organism evidence="12 13">
    <name type="scientific">Pseudomonas pohangensis</name>
    <dbReference type="NCBI Taxonomy" id="364197"/>
    <lineage>
        <taxon>Bacteria</taxon>
        <taxon>Pseudomonadati</taxon>
        <taxon>Pseudomonadota</taxon>
        <taxon>Gammaproteobacteria</taxon>
        <taxon>Pseudomonadales</taxon>
        <taxon>Pseudomonadaceae</taxon>
        <taxon>Pseudomonas</taxon>
    </lineage>
</organism>
<comment type="subcellular location">
    <subcellularLocation>
        <location evidence="1">Periplasm</location>
    </subcellularLocation>
</comment>
<feature type="binding site" description="covalent" evidence="8">
    <location>
        <position position="127"/>
    </location>
    <ligand>
        <name>heme c</name>
        <dbReference type="ChEBI" id="CHEBI:61717"/>
        <label>2</label>
    </ligand>
</feature>
<dbReference type="PIRSF" id="PIRSF000005">
    <property type="entry name" value="Cytochrome_c4"/>
    <property type="match status" value="1"/>
</dbReference>
<dbReference type="RefSeq" id="WP_090193638.1">
    <property type="nucleotide sequence ID" value="NZ_LT629785.1"/>
</dbReference>
<feature type="domain" description="Cytochrome c" evidence="11">
    <location>
        <begin position="114"/>
        <end position="203"/>
    </location>
</feature>
<evidence type="ECO:0000256" key="7">
    <source>
        <dbReference type="ARBA" id="ARBA00023004"/>
    </source>
</evidence>